<reference evidence="2 3" key="1">
    <citation type="submission" date="2024-02" db="EMBL/GenBank/DDBJ databases">
        <authorList>
            <person name="Chen Y."/>
            <person name="Shah S."/>
            <person name="Dougan E. K."/>
            <person name="Thang M."/>
            <person name="Chan C."/>
        </authorList>
    </citation>
    <scope>NUCLEOTIDE SEQUENCE [LARGE SCALE GENOMIC DNA]</scope>
</reference>
<gene>
    <name evidence="2" type="ORF">SCF082_LOCUS25640</name>
</gene>
<evidence type="ECO:0000313" key="3">
    <source>
        <dbReference type="Proteomes" id="UP001642464"/>
    </source>
</evidence>
<evidence type="ECO:0000256" key="1">
    <source>
        <dbReference type="SAM" id="MobiDB-lite"/>
    </source>
</evidence>
<comment type="caution">
    <text evidence="2">The sequence shown here is derived from an EMBL/GenBank/DDBJ whole genome shotgun (WGS) entry which is preliminary data.</text>
</comment>
<name>A0ABP0M2S8_9DINO</name>
<feature type="region of interest" description="Disordered" evidence="1">
    <location>
        <begin position="1"/>
        <end position="29"/>
    </location>
</feature>
<organism evidence="2 3">
    <name type="scientific">Durusdinium trenchii</name>
    <dbReference type="NCBI Taxonomy" id="1381693"/>
    <lineage>
        <taxon>Eukaryota</taxon>
        <taxon>Sar</taxon>
        <taxon>Alveolata</taxon>
        <taxon>Dinophyceae</taxon>
        <taxon>Suessiales</taxon>
        <taxon>Symbiodiniaceae</taxon>
        <taxon>Durusdinium</taxon>
    </lineage>
</organism>
<sequence length="109" mass="12348">MAPNQQAEQVTQLATKPQGEAPTEATLTEEHRRQAELLDHLSQQRDPKALRHFLPRDSPRIPEEMTALGFAEKLGYRHAWQALDVPHAPYYSHWSGQLIDHCLLSLGCA</sequence>
<proteinExistence type="predicted"/>
<accession>A0ABP0M2S8</accession>
<dbReference type="Proteomes" id="UP001642464">
    <property type="component" value="Unassembled WGS sequence"/>
</dbReference>
<dbReference type="EMBL" id="CAXAMM010019313">
    <property type="protein sequence ID" value="CAK9045378.1"/>
    <property type="molecule type" value="Genomic_DNA"/>
</dbReference>
<protein>
    <submittedName>
        <fullName evidence="2">Endo/exonuclease/phosphatase domain-containing protein</fullName>
    </submittedName>
</protein>
<evidence type="ECO:0000313" key="2">
    <source>
        <dbReference type="EMBL" id="CAK9045378.1"/>
    </source>
</evidence>
<feature type="compositionally biased region" description="Polar residues" evidence="1">
    <location>
        <begin position="1"/>
        <end position="15"/>
    </location>
</feature>
<keyword evidence="3" id="KW-1185">Reference proteome</keyword>